<dbReference type="GO" id="GO:0046982">
    <property type="term" value="F:protein heterodimerization activity"/>
    <property type="evidence" value="ECO:0007669"/>
    <property type="project" value="InterPro"/>
</dbReference>
<evidence type="ECO:0000256" key="4">
    <source>
        <dbReference type="ARBA" id="ARBA00023163"/>
    </source>
</evidence>
<dbReference type="PANTHER" id="PTHR11064:SF9">
    <property type="entry name" value="NUCLEAR TRANSCRIPTION FACTOR Y SUBUNIT BETA"/>
    <property type="match status" value="1"/>
</dbReference>
<evidence type="ECO:0000256" key="3">
    <source>
        <dbReference type="ARBA" id="ARBA00023125"/>
    </source>
</evidence>
<gene>
    <name evidence="6" type="ORF">LOD99_11852</name>
</gene>
<dbReference type="EMBL" id="JAKMXF010000321">
    <property type="protein sequence ID" value="KAI6649487.1"/>
    <property type="molecule type" value="Genomic_DNA"/>
</dbReference>
<evidence type="ECO:0000259" key="5">
    <source>
        <dbReference type="Pfam" id="PF00808"/>
    </source>
</evidence>
<proteinExistence type="inferred from homology"/>
<dbReference type="Proteomes" id="UP001165289">
    <property type="component" value="Unassembled WGS sequence"/>
</dbReference>
<keyword evidence="3" id="KW-0238">DNA-binding</keyword>
<accession>A0AAV7JKK1</accession>
<organism evidence="6 7">
    <name type="scientific">Oopsacas minuta</name>
    <dbReference type="NCBI Taxonomy" id="111878"/>
    <lineage>
        <taxon>Eukaryota</taxon>
        <taxon>Metazoa</taxon>
        <taxon>Porifera</taxon>
        <taxon>Hexactinellida</taxon>
        <taxon>Hexasterophora</taxon>
        <taxon>Lyssacinosida</taxon>
        <taxon>Leucopsacidae</taxon>
        <taxon>Oopsacas</taxon>
    </lineage>
</organism>
<evidence type="ECO:0000313" key="7">
    <source>
        <dbReference type="Proteomes" id="UP001165289"/>
    </source>
</evidence>
<dbReference type="InterPro" id="IPR003958">
    <property type="entry name" value="CBFA_NFYB_domain"/>
</dbReference>
<comment type="caution">
    <text evidence="6">The sequence shown here is derived from an EMBL/GenBank/DDBJ whole genome shotgun (WGS) entry which is preliminary data.</text>
</comment>
<dbReference type="CDD" id="cd22907">
    <property type="entry name" value="HFD_NFYB"/>
    <property type="match status" value="1"/>
</dbReference>
<protein>
    <recommendedName>
        <fullName evidence="5">Transcription factor CBF/NF-Y/archaeal histone domain-containing protein</fullName>
    </recommendedName>
</protein>
<dbReference type="GO" id="GO:0001228">
    <property type="term" value="F:DNA-binding transcription activator activity, RNA polymerase II-specific"/>
    <property type="evidence" value="ECO:0007669"/>
    <property type="project" value="InterPro"/>
</dbReference>
<feature type="domain" description="Transcription factor CBF/NF-Y/archaeal histone" evidence="5">
    <location>
        <begin position="185"/>
        <end position="247"/>
    </location>
</feature>
<evidence type="ECO:0000256" key="1">
    <source>
        <dbReference type="ARBA" id="ARBA00009053"/>
    </source>
</evidence>
<dbReference type="InterPro" id="IPR027113">
    <property type="entry name" value="Transc_fact_NFYB/HAP3"/>
</dbReference>
<dbReference type="Gene3D" id="1.10.20.10">
    <property type="entry name" value="Histone, subunit A"/>
    <property type="match status" value="1"/>
</dbReference>
<dbReference type="SUPFAM" id="SSF47113">
    <property type="entry name" value="Histone-fold"/>
    <property type="match status" value="1"/>
</dbReference>
<dbReference type="Pfam" id="PF00808">
    <property type="entry name" value="CBFD_NFYB_HMF"/>
    <property type="match status" value="1"/>
</dbReference>
<name>A0AAV7JKK1_9METZ</name>
<dbReference type="PANTHER" id="PTHR11064">
    <property type="entry name" value="CCAAT-BINDING TRANSCRIPTION FACTOR-RELATED"/>
    <property type="match status" value="1"/>
</dbReference>
<dbReference type="GO" id="GO:0000978">
    <property type="term" value="F:RNA polymerase II cis-regulatory region sequence-specific DNA binding"/>
    <property type="evidence" value="ECO:0007669"/>
    <property type="project" value="TreeGrafter"/>
</dbReference>
<dbReference type="PRINTS" id="PR00615">
    <property type="entry name" value="CCAATSUBUNTA"/>
</dbReference>
<dbReference type="InterPro" id="IPR009072">
    <property type="entry name" value="Histone-fold"/>
</dbReference>
<keyword evidence="4" id="KW-0804">Transcription</keyword>
<reference evidence="6 7" key="1">
    <citation type="journal article" date="2023" name="BMC Biol.">
        <title>The compact genome of the sponge Oopsacas minuta (Hexactinellida) is lacking key metazoan core genes.</title>
        <authorList>
            <person name="Santini S."/>
            <person name="Schenkelaars Q."/>
            <person name="Jourda C."/>
            <person name="Duchesne M."/>
            <person name="Belahbib H."/>
            <person name="Rocher C."/>
            <person name="Selva M."/>
            <person name="Riesgo A."/>
            <person name="Vervoort M."/>
            <person name="Leys S.P."/>
            <person name="Kodjabachian L."/>
            <person name="Le Bivic A."/>
            <person name="Borchiellini C."/>
            <person name="Claverie J.M."/>
            <person name="Renard E."/>
        </authorList>
    </citation>
    <scope>NUCLEOTIDE SEQUENCE [LARGE SCALE GENOMIC DNA]</scope>
    <source>
        <strain evidence="6">SPO-2</strain>
    </source>
</reference>
<dbReference type="AlphaFoldDB" id="A0AAV7JKK1"/>
<comment type="similarity">
    <text evidence="1">Belongs to the NFYB/HAP3 subunit family.</text>
</comment>
<evidence type="ECO:0000313" key="6">
    <source>
        <dbReference type="EMBL" id="KAI6649487.1"/>
    </source>
</evidence>
<evidence type="ECO:0000256" key="2">
    <source>
        <dbReference type="ARBA" id="ARBA00023015"/>
    </source>
</evidence>
<sequence length="270" mass="31138">MMTLRLVDNELVGEDAEMEFISYSSNNMEQSFLTNELFDSLFSRSVLDNPLFQYSYQLNNYIDYYSRFLKELKLDSEITLPLEYFRGRTLLSDIPNKLPIPKSSKLPDTLKEFKKAHQLISCHYQKEFPQHSRDTCEIQAERDVVRNVGVDCGIGFVKYCQLQIELAGVNKESSTYSLREQDYLFPITNVSRIMKSVLPGNTKVSTEAKMCMQECVSEFVNFISSEANEICSSQKRKIITTEDVLTAEYNLGFQCSHYSLAAFSNQIKKL</sequence>
<keyword evidence="2" id="KW-0805">Transcription regulation</keyword>
<keyword evidence="7" id="KW-1185">Reference proteome</keyword>
<dbReference type="GO" id="GO:0016602">
    <property type="term" value="C:CCAAT-binding factor complex"/>
    <property type="evidence" value="ECO:0007669"/>
    <property type="project" value="InterPro"/>
</dbReference>